<dbReference type="GO" id="GO:0005975">
    <property type="term" value="P:carbohydrate metabolic process"/>
    <property type="evidence" value="ECO:0007669"/>
    <property type="project" value="InterPro"/>
</dbReference>
<dbReference type="InterPro" id="IPR012341">
    <property type="entry name" value="6hp_glycosidase-like_sf"/>
</dbReference>
<protein>
    <submittedName>
        <fullName evidence="3">Thioredoxin domain-containing protein</fullName>
    </submittedName>
</protein>
<dbReference type="SUPFAM" id="SSF48208">
    <property type="entry name" value="Six-hairpin glycosidases"/>
    <property type="match status" value="1"/>
</dbReference>
<dbReference type="PANTHER" id="PTHR42899:SF1">
    <property type="entry name" value="SPERMATOGENESIS-ASSOCIATED PROTEIN 20"/>
    <property type="match status" value="1"/>
</dbReference>
<dbReference type="InterPro" id="IPR036249">
    <property type="entry name" value="Thioredoxin-like_sf"/>
</dbReference>
<dbReference type="Proteomes" id="UP000664800">
    <property type="component" value="Unassembled WGS sequence"/>
</dbReference>
<evidence type="ECO:0000313" key="3">
    <source>
        <dbReference type="EMBL" id="MBN8744484.1"/>
    </source>
</evidence>
<proteinExistence type="predicted"/>
<organism evidence="3 4">
    <name type="scientific">Thiomonas arsenitoxydans (strain DSM 22701 / CIP 110005 / 3As)</name>
    <dbReference type="NCBI Taxonomy" id="426114"/>
    <lineage>
        <taxon>Bacteria</taxon>
        <taxon>Pseudomonadati</taxon>
        <taxon>Pseudomonadota</taxon>
        <taxon>Betaproteobacteria</taxon>
        <taxon>Burkholderiales</taxon>
        <taxon>Thiomonas</taxon>
    </lineage>
</organism>
<dbReference type="PANTHER" id="PTHR42899">
    <property type="entry name" value="SPERMATOGENESIS-ASSOCIATED PROTEIN 20"/>
    <property type="match status" value="1"/>
</dbReference>
<dbReference type="Gene3D" id="3.40.30.10">
    <property type="entry name" value="Glutaredoxin"/>
    <property type="match status" value="1"/>
</dbReference>
<gene>
    <name evidence="3" type="ORF">J0I24_09275</name>
</gene>
<evidence type="ECO:0000259" key="2">
    <source>
        <dbReference type="Pfam" id="PF03190"/>
    </source>
</evidence>
<dbReference type="AlphaFoldDB" id="A0A8I1MY56"/>
<name>A0A8I1MY56_THIA3</name>
<feature type="domain" description="Spermatogenesis-associated protein 20-like TRX" evidence="2">
    <location>
        <begin position="39"/>
        <end position="201"/>
    </location>
</feature>
<dbReference type="Pfam" id="PF03190">
    <property type="entry name" value="Thioredox_DsbH"/>
    <property type="match status" value="1"/>
</dbReference>
<feature type="chain" id="PRO_5034273231" evidence="1">
    <location>
        <begin position="35"/>
        <end position="787"/>
    </location>
</feature>
<dbReference type="SUPFAM" id="SSF52833">
    <property type="entry name" value="Thioredoxin-like"/>
    <property type="match status" value="1"/>
</dbReference>
<comment type="caution">
    <text evidence="3">The sequence shown here is derived from an EMBL/GenBank/DDBJ whole genome shotgun (WGS) entry which is preliminary data.</text>
</comment>
<evidence type="ECO:0000313" key="4">
    <source>
        <dbReference type="Proteomes" id="UP000664800"/>
    </source>
</evidence>
<dbReference type="RefSeq" id="WP_276730335.1">
    <property type="nucleotide sequence ID" value="NZ_JAFKMR010000018.1"/>
</dbReference>
<dbReference type="EMBL" id="JAFKMR010000018">
    <property type="protein sequence ID" value="MBN8744484.1"/>
    <property type="molecule type" value="Genomic_DNA"/>
</dbReference>
<dbReference type="Gene3D" id="1.50.10.10">
    <property type="match status" value="1"/>
</dbReference>
<dbReference type="InterPro" id="IPR008928">
    <property type="entry name" value="6-hairpin_glycosidase_sf"/>
</dbReference>
<feature type="signal peptide" evidence="1">
    <location>
        <begin position="1"/>
        <end position="34"/>
    </location>
</feature>
<sequence length="787" mass="85893">MVSQHHPSGRMGWIAWLRGAALCFLFAGGVTAQAASPRTNHLADSHDPYLLEHAHDPVDWYPWGPQALDKARRENKPIYLSIGYSACYWCHVAQRELYRNPQIAALMNRWFVNVLVDREQRPDIDHIYMLARQLMTRDSGWPNNVFLTPDLQPFYIGSYFPPKATAQQEGFPTLLATLHKNWTQHPAEVKRIAAQIAQAMQAAAIAGDASAPIDPAAWTQTAQTEALHRFDTFDGGFASATSAARFPQPPLLAWLLAYGGAGEPKATHAAVFTLQAMAQGGLMDQLGGGFRRYAVDPGWSVPHFEMMLADNAQLLAVYARAYAQTRRPDLRWTAQRTAGFLLRDLRLPQGVFATAIAAETGGVEGATDLWTTAQIDGVLGPWQAQAWFALYALTPVHPGSESGVLRQRRDVAEHLLQQGQWVARLEQLAPQRRALLAARNHRPQPRRDDKIVTADNAMAIRALAQAGQVLDDRALTEAAVRAADWEWQHAWKAHQRLLVHQWAGGHVGNPGFLDDYAELARAYLTLASVQHDARWSQRASDLAAAMLQRFAAPDGSLRSAPTSDALPFPTPLQGDVHRPSGQSAAIAVLVELAQRTGQAHWADAARRALRPLALQVQARPLDWPDLLQTLGSVAGRAVFASPQQIARIRPADCSGLPQGACSSDQVQVKWSASDRLQLHIAPGFHINANPASEPNLIAATVLVGGQPLPGVRYPPPLLFRPAFAPQGIAVWEGRVTLDLPALTPAQRAALALRVQACNATTCLAPSVMPISAPTSSPPQPSPQMGRE</sequence>
<accession>A0A8I1MY56</accession>
<keyword evidence="1" id="KW-0732">Signal</keyword>
<dbReference type="InterPro" id="IPR024705">
    <property type="entry name" value="Ssp411"/>
</dbReference>
<reference evidence="3" key="1">
    <citation type="submission" date="2021-02" db="EMBL/GenBank/DDBJ databases">
        <title>Thiocyanate and organic carbon inputs drive convergent selection for specific autotrophic Afipia and Thiobacillus strains within complex microbiomes.</title>
        <authorList>
            <person name="Huddy R.J."/>
            <person name="Sachdeva R."/>
            <person name="Kadzinga F."/>
            <person name="Kantor R.S."/>
            <person name="Harrison S.T.L."/>
            <person name="Banfield J.F."/>
        </authorList>
    </citation>
    <scope>NUCLEOTIDE SEQUENCE</scope>
    <source>
        <strain evidence="3">SCN18_13_7_16_R3_B_64_19</strain>
    </source>
</reference>
<evidence type="ECO:0000256" key="1">
    <source>
        <dbReference type="SAM" id="SignalP"/>
    </source>
</evidence>
<dbReference type="CDD" id="cd02955">
    <property type="entry name" value="SSP411"/>
    <property type="match status" value="1"/>
</dbReference>
<dbReference type="InterPro" id="IPR004879">
    <property type="entry name" value="Ssp411-like_TRX"/>
</dbReference>